<feature type="region of interest" description="Disordered" evidence="2">
    <location>
        <begin position="37"/>
        <end position="67"/>
    </location>
</feature>
<protein>
    <recommendedName>
        <fullName evidence="3">C2H2-type domain-containing protein</fullName>
    </recommendedName>
</protein>
<dbReference type="Proteomes" id="UP001367676">
    <property type="component" value="Unassembled WGS sequence"/>
</dbReference>
<dbReference type="PROSITE" id="PS50157">
    <property type="entry name" value="ZINC_FINGER_C2H2_2"/>
    <property type="match status" value="1"/>
</dbReference>
<evidence type="ECO:0000259" key="3">
    <source>
        <dbReference type="PROSITE" id="PS50157"/>
    </source>
</evidence>
<feature type="compositionally biased region" description="Basic residues" evidence="2">
    <location>
        <begin position="597"/>
        <end position="613"/>
    </location>
</feature>
<feature type="region of interest" description="Disordered" evidence="2">
    <location>
        <begin position="524"/>
        <end position="543"/>
    </location>
</feature>
<dbReference type="Gene3D" id="1.10.418.20">
    <property type="match status" value="1"/>
</dbReference>
<dbReference type="InterPro" id="IPR013087">
    <property type="entry name" value="Znf_C2H2_type"/>
</dbReference>
<dbReference type="Gene3D" id="3.30.310.130">
    <property type="entry name" value="Ubiquitin-related"/>
    <property type="match status" value="1"/>
</dbReference>
<gene>
    <name evidence="4" type="ORF">V9T40_004327</name>
</gene>
<dbReference type="Gene3D" id="3.30.160.60">
    <property type="entry name" value="Classic Zinc Finger"/>
    <property type="match status" value="1"/>
</dbReference>
<feature type="compositionally biased region" description="Low complexity" evidence="2">
    <location>
        <begin position="111"/>
        <end position="125"/>
    </location>
</feature>
<feature type="domain" description="C2H2-type" evidence="3">
    <location>
        <begin position="235"/>
        <end position="262"/>
    </location>
</feature>
<name>A0AAN9YAB0_9HEMI</name>
<proteinExistence type="predicted"/>
<keyword evidence="5" id="KW-1185">Reference proteome</keyword>
<accession>A0AAN9YAB0</accession>
<dbReference type="PANTHER" id="PTHR33936:SF25">
    <property type="entry name" value="C2H2-TYPE DOMAIN-CONTAINING PROTEIN"/>
    <property type="match status" value="1"/>
</dbReference>
<feature type="region of interest" description="Disordered" evidence="2">
    <location>
        <begin position="588"/>
        <end position="618"/>
    </location>
</feature>
<dbReference type="InterPro" id="IPR052797">
    <property type="entry name" value="RegFact_GeneExpr_CellDeath"/>
</dbReference>
<evidence type="ECO:0000313" key="4">
    <source>
        <dbReference type="EMBL" id="KAK7604054.1"/>
    </source>
</evidence>
<evidence type="ECO:0000256" key="1">
    <source>
        <dbReference type="PROSITE-ProRule" id="PRU00042"/>
    </source>
</evidence>
<evidence type="ECO:0000313" key="5">
    <source>
        <dbReference type="Proteomes" id="UP001367676"/>
    </source>
</evidence>
<dbReference type="GO" id="GO:0008270">
    <property type="term" value="F:zinc ion binding"/>
    <property type="evidence" value="ECO:0007669"/>
    <property type="project" value="UniProtKB-KW"/>
</dbReference>
<dbReference type="EMBL" id="JBBCAQ010000004">
    <property type="protein sequence ID" value="KAK7604054.1"/>
    <property type="molecule type" value="Genomic_DNA"/>
</dbReference>
<keyword evidence="1" id="KW-0863">Zinc-finger</keyword>
<keyword evidence="1" id="KW-0862">Zinc</keyword>
<dbReference type="AlphaFoldDB" id="A0AAN9YAB0"/>
<dbReference type="SUPFAM" id="SSF54001">
    <property type="entry name" value="Cysteine proteinases"/>
    <property type="match status" value="1"/>
</dbReference>
<keyword evidence="1" id="KW-0479">Metal-binding</keyword>
<comment type="caution">
    <text evidence="4">The sequence shown here is derived from an EMBL/GenBank/DDBJ whole genome shotgun (WGS) entry which is preliminary data.</text>
</comment>
<organism evidence="4 5">
    <name type="scientific">Parthenolecanium corni</name>
    <dbReference type="NCBI Taxonomy" id="536013"/>
    <lineage>
        <taxon>Eukaryota</taxon>
        <taxon>Metazoa</taxon>
        <taxon>Ecdysozoa</taxon>
        <taxon>Arthropoda</taxon>
        <taxon>Hexapoda</taxon>
        <taxon>Insecta</taxon>
        <taxon>Pterygota</taxon>
        <taxon>Neoptera</taxon>
        <taxon>Paraneoptera</taxon>
        <taxon>Hemiptera</taxon>
        <taxon>Sternorrhyncha</taxon>
        <taxon>Coccoidea</taxon>
        <taxon>Coccidae</taxon>
        <taxon>Parthenolecanium</taxon>
    </lineage>
</organism>
<dbReference type="PROSITE" id="PS00028">
    <property type="entry name" value="ZINC_FINGER_C2H2_1"/>
    <property type="match status" value="1"/>
</dbReference>
<feature type="region of interest" description="Disordered" evidence="2">
    <location>
        <begin position="111"/>
        <end position="170"/>
    </location>
</feature>
<reference evidence="4 5" key="1">
    <citation type="submission" date="2024-03" db="EMBL/GenBank/DDBJ databases">
        <title>Adaptation during the transition from Ophiocordyceps entomopathogen to insect associate is accompanied by gene loss and intensified selection.</title>
        <authorList>
            <person name="Ward C.M."/>
            <person name="Onetto C.A."/>
            <person name="Borneman A.R."/>
        </authorList>
    </citation>
    <scope>NUCLEOTIDE SEQUENCE [LARGE SCALE GENOMIC DNA]</scope>
    <source>
        <strain evidence="4">AWRI1</strain>
        <tissue evidence="4">Single Adult Female</tissue>
    </source>
</reference>
<evidence type="ECO:0000256" key="2">
    <source>
        <dbReference type="SAM" id="MobiDB-lite"/>
    </source>
</evidence>
<sequence length="936" mass="105372">MFNTIMEPKMVKNMTTLVALRSCRKKAVFSDSATVPISDQPQNVEETSVTDDTSETSITYDDGNDETQTSFKEELHSYLDDVSTHQETSVNDDVTAVSGSCFVNIEEVDSNCAGASSPSNSNASSTHRVRKPKTNSKPSKANKGSKASLDQKIKSKLRSGKRSASVSSSVVKKPKYEYPRLCVGCAHAYKTKQSFWNHKQRCPLLPQNMWSTKLDANGLPVEGNASNESSRRREYICAHCERHYRKKCNLRQHLKNSCRGKPCSKGRLQCWVDGCLQAFYKYVDLVQHVTIKHGQDLQIQKLQFPNFSAFNTWKTEESKSKFMYARKITGSKRFSNTRYHYFVCQFNHRNEKKNSNRKTNRRKKDSLVVPNYNCPSRIMVKECDNQILVTYISSHNHELNLSNVKYQPLEKEARGYIKTLLQLDVTPQKIIDHLRAGVGNPEIDSFLATKQHFLTLNRIKRMESKLKAKNRVKEKSEKSDTNVTVATAGDSDSFVDDSLPPCDTIEVGGDADGAAVMTTISFSPDTQAKKTPPPAKAAPVTESDEVIRSIESNLKKLKGYLHKNTVKEKLSTRISKMIQELCDECETMEGPSSDRATKKRRMPPSARKRKTKVAKSANTTDAITLAPPQTVSITMPAVTVATITASVPGQTEHIVQPIMIQHQQPLQLHPINDPGDQGASQTLDSLNDSRIVNSVVNSLLAVGAPMSHDTSFTPAINETTDLLKPVFQPFNISLLALKSIDRLIPEREQLLLQQVDSNFSLGWVHDAILNSFLNLACGSLKNVLAVDTSITENVPVHQTLPEVWRYFDWANIDTIFIPCNPSKKQWILMVVLVKQLEVQILDPTGSYDDAIFNIYKKHETTIQCWYELLRSYLGISQWNVTSPQHNKHPDPVHSGVLICWFVMQYINKRSLVDSVDLDHTFRQFMYNTIVNNSSAV</sequence>
<dbReference type="PANTHER" id="PTHR33936">
    <property type="entry name" value="PROTEIN CBG17840"/>
    <property type="match status" value="1"/>
</dbReference>
<dbReference type="InterPro" id="IPR038765">
    <property type="entry name" value="Papain-like_cys_pep_sf"/>
</dbReference>